<protein>
    <submittedName>
        <fullName evidence="1">Uncharacterized protein</fullName>
    </submittedName>
</protein>
<reference evidence="1 2" key="1">
    <citation type="journal article" date="2020" name="Nature">
        <title>Six reference-quality genomes reveal evolution of bat adaptations.</title>
        <authorList>
            <person name="Jebb D."/>
            <person name="Huang Z."/>
            <person name="Pippel M."/>
            <person name="Hughes G.M."/>
            <person name="Lavrichenko K."/>
            <person name="Devanna P."/>
            <person name="Winkler S."/>
            <person name="Jermiin L.S."/>
            <person name="Skirmuntt E.C."/>
            <person name="Katzourakis A."/>
            <person name="Burkitt-Gray L."/>
            <person name="Ray D.A."/>
            <person name="Sullivan K.A.M."/>
            <person name="Roscito J.G."/>
            <person name="Kirilenko B.M."/>
            <person name="Davalos L.M."/>
            <person name="Corthals A.P."/>
            <person name="Power M.L."/>
            <person name="Jones G."/>
            <person name="Ransome R.D."/>
            <person name="Dechmann D.K.N."/>
            <person name="Locatelli A.G."/>
            <person name="Puechmaille S.J."/>
            <person name="Fedrigo O."/>
            <person name="Jarvis E.D."/>
            <person name="Hiller M."/>
            <person name="Vernes S.C."/>
            <person name="Myers E.W."/>
            <person name="Teeling E.C."/>
        </authorList>
    </citation>
    <scope>NUCLEOTIDE SEQUENCE [LARGE SCALE GENOMIC DNA]</scope>
    <source>
        <strain evidence="1">MRouAeg1</strain>
        <tissue evidence="1">Muscle</tissue>
    </source>
</reference>
<dbReference type="AlphaFoldDB" id="A0A7J8KAT9"/>
<dbReference type="Proteomes" id="UP000593571">
    <property type="component" value="Unassembled WGS sequence"/>
</dbReference>
<proteinExistence type="predicted"/>
<gene>
    <name evidence="1" type="ORF">HJG63_007853</name>
</gene>
<organism evidence="1 2">
    <name type="scientific">Rousettus aegyptiacus</name>
    <name type="common">Egyptian fruit bat</name>
    <name type="synonym">Pteropus aegyptiacus</name>
    <dbReference type="NCBI Taxonomy" id="9407"/>
    <lineage>
        <taxon>Eukaryota</taxon>
        <taxon>Metazoa</taxon>
        <taxon>Chordata</taxon>
        <taxon>Craniata</taxon>
        <taxon>Vertebrata</taxon>
        <taxon>Euteleostomi</taxon>
        <taxon>Mammalia</taxon>
        <taxon>Eutheria</taxon>
        <taxon>Laurasiatheria</taxon>
        <taxon>Chiroptera</taxon>
        <taxon>Yinpterochiroptera</taxon>
        <taxon>Pteropodoidea</taxon>
        <taxon>Pteropodidae</taxon>
        <taxon>Rousettinae</taxon>
        <taxon>Rousettus</taxon>
    </lineage>
</organism>
<evidence type="ECO:0000313" key="2">
    <source>
        <dbReference type="Proteomes" id="UP000593571"/>
    </source>
</evidence>
<accession>A0A7J8KAT9</accession>
<keyword evidence="2" id="KW-1185">Reference proteome</keyword>
<dbReference type="EMBL" id="JACASE010000001">
    <property type="protein sequence ID" value="KAF6505985.1"/>
    <property type="molecule type" value="Genomic_DNA"/>
</dbReference>
<comment type="caution">
    <text evidence="1">The sequence shown here is derived from an EMBL/GenBank/DDBJ whole genome shotgun (WGS) entry which is preliminary data.</text>
</comment>
<name>A0A7J8KAT9_ROUAE</name>
<evidence type="ECO:0000313" key="1">
    <source>
        <dbReference type="EMBL" id="KAF6505985.1"/>
    </source>
</evidence>
<sequence>MGICGGAFSPSSALCCPDASWAFCCALLILCERHRDHVYKPDLSPASYHCYECLCIQEKLFIRESWNNYKCSLSALPLNYWDILFFSLSEPATFRKCVSDFALSPVYALIFPPVAPSSLLRHCCT</sequence>